<dbReference type="Proteomes" id="UP000765507">
    <property type="component" value="Unassembled WGS sequence"/>
</dbReference>
<dbReference type="OrthoDB" id="6514304at2759"/>
<sequence length="47" mass="5217">RVPEPEPNRTDPRAAMNSKGQYPTQPSYPVQPPGNPSVYPQTMPLPQ</sequence>
<dbReference type="EMBL" id="JAHGAV010000294">
    <property type="protein sequence ID" value="KAG6926862.1"/>
    <property type="molecule type" value="Genomic_DNA"/>
</dbReference>
<evidence type="ECO:0000313" key="3">
    <source>
        <dbReference type="Proteomes" id="UP000765507"/>
    </source>
</evidence>
<name>A0A8T1SCP7_CHESE</name>
<feature type="non-terminal residue" evidence="2">
    <location>
        <position position="47"/>
    </location>
</feature>
<keyword evidence="3" id="KW-1185">Reference proteome</keyword>
<evidence type="ECO:0000313" key="2">
    <source>
        <dbReference type="EMBL" id="KAG6926862.1"/>
    </source>
</evidence>
<proteinExistence type="predicted"/>
<dbReference type="AlphaFoldDB" id="A0A8T1SCP7"/>
<feature type="compositionally biased region" description="Polar residues" evidence="1">
    <location>
        <begin position="18"/>
        <end position="28"/>
    </location>
</feature>
<protein>
    <submittedName>
        <fullName evidence="2">DAZ associated protein 2</fullName>
    </submittedName>
</protein>
<feature type="non-terminal residue" evidence="2">
    <location>
        <position position="1"/>
    </location>
</feature>
<feature type="region of interest" description="Disordered" evidence="1">
    <location>
        <begin position="1"/>
        <end position="47"/>
    </location>
</feature>
<evidence type="ECO:0000256" key="1">
    <source>
        <dbReference type="SAM" id="MobiDB-lite"/>
    </source>
</evidence>
<accession>A0A8T1SCP7</accession>
<gene>
    <name evidence="2" type="primary">DAZAP2</name>
    <name evidence="2" type="ORF">G0U57_010979</name>
</gene>
<reference evidence="2 3" key="1">
    <citation type="journal article" date="2020" name="G3 (Bethesda)">
        <title>Draft Genome of the Common Snapping Turtle, Chelydra serpentina, a Model for Phenotypic Plasticity in Reptiles.</title>
        <authorList>
            <person name="Das D."/>
            <person name="Singh S.K."/>
            <person name="Bierstedt J."/>
            <person name="Erickson A."/>
            <person name="Galli G.L.J."/>
            <person name="Crossley D.A. 2nd"/>
            <person name="Rhen T."/>
        </authorList>
    </citation>
    <scope>NUCLEOTIDE SEQUENCE [LARGE SCALE GENOMIC DNA]</scope>
    <source>
        <strain evidence="2">KW</strain>
    </source>
</reference>
<feature type="compositionally biased region" description="Basic and acidic residues" evidence="1">
    <location>
        <begin position="1"/>
        <end position="12"/>
    </location>
</feature>
<organism evidence="2 3">
    <name type="scientific">Chelydra serpentina</name>
    <name type="common">Snapping turtle</name>
    <name type="synonym">Testudo serpentina</name>
    <dbReference type="NCBI Taxonomy" id="8475"/>
    <lineage>
        <taxon>Eukaryota</taxon>
        <taxon>Metazoa</taxon>
        <taxon>Chordata</taxon>
        <taxon>Craniata</taxon>
        <taxon>Vertebrata</taxon>
        <taxon>Euteleostomi</taxon>
        <taxon>Archelosauria</taxon>
        <taxon>Testudinata</taxon>
        <taxon>Testudines</taxon>
        <taxon>Cryptodira</taxon>
        <taxon>Durocryptodira</taxon>
        <taxon>Americhelydia</taxon>
        <taxon>Chelydroidea</taxon>
        <taxon>Chelydridae</taxon>
        <taxon>Chelydra</taxon>
    </lineage>
</organism>
<comment type="caution">
    <text evidence="2">The sequence shown here is derived from an EMBL/GenBank/DDBJ whole genome shotgun (WGS) entry which is preliminary data.</text>
</comment>